<feature type="compositionally biased region" description="Basic and acidic residues" evidence="7">
    <location>
        <begin position="580"/>
        <end position="599"/>
    </location>
</feature>
<dbReference type="Proteomes" id="UP001162085">
    <property type="component" value="Chromosome 7"/>
</dbReference>
<reference evidence="9" key="1">
    <citation type="submission" date="2022-10" db="EMBL/GenBank/DDBJ databases">
        <authorList>
            <person name="Byrne P K."/>
        </authorList>
    </citation>
    <scope>NUCLEOTIDE SEQUENCE</scope>
    <source>
        <strain evidence="9">ZP964</strain>
    </source>
</reference>
<dbReference type="InterPro" id="IPR033010">
    <property type="entry name" value="Cdc20/Fizzy"/>
</dbReference>
<feature type="compositionally biased region" description="Polar residues" evidence="7">
    <location>
        <begin position="115"/>
        <end position="132"/>
    </location>
</feature>
<keyword evidence="6" id="KW-0131">Cell cycle</keyword>
<protein>
    <recommendedName>
        <fullName evidence="8">CDC20/Fizzy WD40 domain-containing protein</fullName>
    </recommendedName>
</protein>
<dbReference type="InterPro" id="IPR011047">
    <property type="entry name" value="Quinoprotein_ADH-like_sf"/>
</dbReference>
<dbReference type="InterPro" id="IPR019775">
    <property type="entry name" value="WD40_repeat_CS"/>
</dbReference>
<evidence type="ECO:0000313" key="9">
    <source>
        <dbReference type="EMBL" id="CAI4062841.1"/>
    </source>
</evidence>
<evidence type="ECO:0000256" key="2">
    <source>
        <dbReference type="ARBA" id="ARBA00022574"/>
    </source>
</evidence>
<sequence>MPENPRDKSSAANSGNRSVLSIASPTKLNILSSDWSRNQGKVSKGSLKRSSSLNIRNPKRTSLQASTSSIYARPKITIGAPPLIRRDSSFFKEEFEAKKDKTKFSAYLSRSYSTNGLDTTTPQTSLSQPATSRDSDEQFTVAADRYIPILQGASQNKVDPETLHEALPPPNASPITHLRAQTKIVFKQSVAEACGLDMNRRILQYMPEPPKCSSSRQKSYIMKKRTHYSYQQEQKIPDLIKLRKINTNPERILDAPGFQDDFYLNLLSWSKKNVLAIALDTALYLWNATSGDVSLLTDFENTTICSVTWSDDDCHISIGKEDGNTEIWDIETMSLIRTMRSGLGVRIGSLSWLDTLVATGSRSGEIQINDVRIKQHIVSTWEEHTGEVCGLSYKSDGLQLASGGNDNTVMIWDTRTSLPQFSKKTHTAAVKALSWCPYSPNILASGGGQTDKHIHFWNSITGARVGSINTGSQVSSLHWGQSYMSTSGGTMNKEIVATGGNPENAISVYNYETKFKVAEVVHAHEARICCSQLSPDGTTLATVGGDENLKFYKIFDPRGTERPREKGSVMDGMLGMIGKEECGINDKENRSKNSNEIHTRRPSSSTSQFLIR</sequence>
<dbReference type="SMART" id="SM00320">
    <property type="entry name" value="WD40"/>
    <property type="match status" value="6"/>
</dbReference>
<organism evidence="9 10">
    <name type="scientific">Saccharomyces uvarum</name>
    <name type="common">Yeast</name>
    <name type="synonym">Saccharomyces bayanus var. uvarum</name>
    <dbReference type="NCBI Taxonomy" id="230603"/>
    <lineage>
        <taxon>Eukaryota</taxon>
        <taxon>Fungi</taxon>
        <taxon>Dikarya</taxon>
        <taxon>Ascomycota</taxon>
        <taxon>Saccharomycotina</taxon>
        <taxon>Saccharomycetes</taxon>
        <taxon>Saccharomycetales</taxon>
        <taxon>Saccharomycetaceae</taxon>
        <taxon>Saccharomyces</taxon>
    </lineage>
</organism>
<evidence type="ECO:0000259" key="8">
    <source>
        <dbReference type="Pfam" id="PF24807"/>
    </source>
</evidence>
<dbReference type="PANTHER" id="PTHR19918">
    <property type="entry name" value="CELL DIVISION CYCLE 20 CDC20 FIZZY -RELATED"/>
    <property type="match status" value="1"/>
</dbReference>
<keyword evidence="10" id="KW-1185">Reference proteome</keyword>
<evidence type="ECO:0000256" key="5">
    <source>
        <dbReference type="ARBA" id="ARBA00022776"/>
    </source>
</evidence>
<evidence type="ECO:0000313" key="10">
    <source>
        <dbReference type="Proteomes" id="UP001162085"/>
    </source>
</evidence>
<keyword evidence="5" id="KW-0498">Mitosis</keyword>
<comment type="similarity">
    <text evidence="1">Belongs to the WD repeat CDC20/Fizzy family.</text>
</comment>
<evidence type="ECO:0000256" key="3">
    <source>
        <dbReference type="ARBA" id="ARBA00022618"/>
    </source>
</evidence>
<feature type="region of interest" description="Disordered" evidence="7">
    <location>
        <begin position="34"/>
        <end position="68"/>
    </location>
</feature>
<feature type="compositionally biased region" description="Polar residues" evidence="7">
    <location>
        <begin position="600"/>
        <end position="612"/>
    </location>
</feature>
<name>A0ABN8WW87_SACUV</name>
<accession>A0ABN8WW87</accession>
<dbReference type="EMBL" id="OX365934">
    <property type="protein sequence ID" value="CAI4062841.1"/>
    <property type="molecule type" value="Genomic_DNA"/>
</dbReference>
<feature type="compositionally biased region" description="Polar residues" evidence="7">
    <location>
        <begin position="48"/>
        <end position="68"/>
    </location>
</feature>
<dbReference type="PROSITE" id="PS00678">
    <property type="entry name" value="WD_REPEATS_1"/>
    <property type="match status" value="2"/>
</dbReference>
<keyword evidence="3" id="KW-0132">Cell division</keyword>
<keyword evidence="2" id="KW-0853">WD repeat</keyword>
<proteinExistence type="inferred from homology"/>
<dbReference type="Gene3D" id="2.130.10.10">
    <property type="entry name" value="YVTN repeat-like/Quinoprotein amine dehydrogenase"/>
    <property type="match status" value="1"/>
</dbReference>
<feature type="compositionally biased region" description="Polar residues" evidence="7">
    <location>
        <begin position="10"/>
        <end position="20"/>
    </location>
</feature>
<keyword evidence="4" id="KW-0677">Repeat</keyword>
<dbReference type="InterPro" id="IPR056150">
    <property type="entry name" value="WD40_CDC20-Fz"/>
</dbReference>
<gene>
    <name evidence="9" type="primary">SUVZ07G1330</name>
    <name evidence="9" type="ORF">SUVZ_07G1330</name>
</gene>
<dbReference type="SUPFAM" id="SSF50998">
    <property type="entry name" value="Quinoprotein alcohol dehydrogenase-like"/>
    <property type="match status" value="1"/>
</dbReference>
<feature type="region of interest" description="Disordered" evidence="7">
    <location>
        <begin position="580"/>
        <end position="612"/>
    </location>
</feature>
<dbReference type="Pfam" id="PF24807">
    <property type="entry name" value="WD40_CDC20-Fz"/>
    <property type="match status" value="1"/>
</dbReference>
<feature type="domain" description="CDC20/Fizzy WD40" evidence="8">
    <location>
        <begin position="253"/>
        <end position="552"/>
    </location>
</feature>
<evidence type="ECO:0000256" key="6">
    <source>
        <dbReference type="ARBA" id="ARBA00023306"/>
    </source>
</evidence>
<evidence type="ECO:0000256" key="7">
    <source>
        <dbReference type="SAM" id="MobiDB-lite"/>
    </source>
</evidence>
<dbReference type="InterPro" id="IPR001680">
    <property type="entry name" value="WD40_rpt"/>
</dbReference>
<feature type="region of interest" description="Disordered" evidence="7">
    <location>
        <begin position="115"/>
        <end position="135"/>
    </location>
</feature>
<dbReference type="InterPro" id="IPR015943">
    <property type="entry name" value="WD40/YVTN_repeat-like_dom_sf"/>
</dbReference>
<evidence type="ECO:0000256" key="4">
    <source>
        <dbReference type="ARBA" id="ARBA00022737"/>
    </source>
</evidence>
<dbReference type="PANTHER" id="PTHR19918:SF8">
    <property type="entry name" value="FI02843P"/>
    <property type="match status" value="1"/>
</dbReference>
<feature type="region of interest" description="Disordered" evidence="7">
    <location>
        <begin position="1"/>
        <end position="20"/>
    </location>
</feature>
<evidence type="ECO:0000256" key="1">
    <source>
        <dbReference type="ARBA" id="ARBA00006445"/>
    </source>
</evidence>